<evidence type="ECO:0000313" key="8">
    <source>
        <dbReference type="EMBL" id="GEM44422.1"/>
    </source>
</evidence>
<proteinExistence type="predicted"/>
<evidence type="ECO:0000256" key="5">
    <source>
        <dbReference type="ARBA" id="ARBA00022989"/>
    </source>
</evidence>
<comment type="caution">
    <text evidence="8">The sequence shown here is derived from an EMBL/GenBank/DDBJ whole genome shotgun (WGS) entry which is preliminary data.</text>
</comment>
<reference evidence="8 9" key="1">
    <citation type="submission" date="2019-07" db="EMBL/GenBank/DDBJ databases">
        <title>Whole genome shotgun sequence of Deinococcus cellulosilyticus NBRC 106333.</title>
        <authorList>
            <person name="Hosoyama A."/>
            <person name="Uohara A."/>
            <person name="Ohji S."/>
            <person name="Ichikawa N."/>
        </authorList>
    </citation>
    <scope>NUCLEOTIDE SEQUENCE [LARGE SCALE GENOMIC DNA]</scope>
    <source>
        <strain evidence="8 9">NBRC 106333</strain>
    </source>
</reference>
<dbReference type="CDD" id="cd11575">
    <property type="entry name" value="GH99_GH71_like_3"/>
    <property type="match status" value="1"/>
</dbReference>
<dbReference type="Proteomes" id="UP000321306">
    <property type="component" value="Unassembled WGS sequence"/>
</dbReference>
<keyword evidence="5" id="KW-1133">Transmembrane helix</keyword>
<organism evidence="8 9">
    <name type="scientific">Deinococcus cellulosilyticus (strain DSM 18568 / NBRC 106333 / KACC 11606 / 5516J-15)</name>
    <dbReference type="NCBI Taxonomy" id="1223518"/>
    <lineage>
        <taxon>Bacteria</taxon>
        <taxon>Thermotogati</taxon>
        <taxon>Deinococcota</taxon>
        <taxon>Deinococci</taxon>
        <taxon>Deinococcales</taxon>
        <taxon>Deinococcaceae</taxon>
        <taxon>Deinococcus</taxon>
    </lineage>
</organism>
<evidence type="ECO:0000256" key="2">
    <source>
        <dbReference type="ARBA" id="ARBA00022692"/>
    </source>
</evidence>
<keyword evidence="3" id="KW-0378">Hydrolase</keyword>
<protein>
    <submittedName>
        <fullName evidence="8">Uncharacterized protein</fullName>
    </submittedName>
</protein>
<dbReference type="EMBL" id="BJXB01000001">
    <property type="protein sequence ID" value="GEM44422.1"/>
    <property type="molecule type" value="Genomic_DNA"/>
</dbReference>
<keyword evidence="2" id="KW-0812">Transmembrane</keyword>
<name>A0A511MV07_DEIC1</name>
<sequence>MNTQNPDDLLEDRQQIAAHHYPLTGPYASGDPDLIEYQLLLMKLSGIDGVMIDWPGTTVLYDYPRNRANAEALIGQLGRFGLKYAMVYEDQNVRIAFERGVVTDPLAQVRKDLLFLQQNHFSDPQYFQVQGHPLLMVFGPQTVQKPSDWADLLENLNPQPCLVSLWYEVQEISADCRGEHAWVYQDARPHLEHLKSFYAQRQNFGVKMGSAYPGFHDFYQEGGWGEGYFHIPVGLDTFRQTLDLALRSKVDVVQLVTWNDHGEGTAIEPTREFGFQFLTHLQERLGVSGLGEQDLKLVLELYQQRKKHAGSPEQQKRLDQVSGWMSVLKMNEAAALLRAQ</sequence>
<evidence type="ECO:0000256" key="1">
    <source>
        <dbReference type="ARBA" id="ARBA00004323"/>
    </source>
</evidence>
<evidence type="ECO:0000256" key="7">
    <source>
        <dbReference type="ARBA" id="ARBA00023136"/>
    </source>
</evidence>
<evidence type="ECO:0000256" key="6">
    <source>
        <dbReference type="ARBA" id="ARBA00023034"/>
    </source>
</evidence>
<evidence type="ECO:0000256" key="3">
    <source>
        <dbReference type="ARBA" id="ARBA00022801"/>
    </source>
</evidence>
<keyword evidence="6" id="KW-0333">Golgi apparatus</keyword>
<keyword evidence="4" id="KW-0735">Signal-anchor</keyword>
<comment type="subcellular location">
    <subcellularLocation>
        <location evidence="1">Golgi apparatus membrane</location>
        <topology evidence="1">Single-pass type II membrane protein</topology>
    </subcellularLocation>
</comment>
<evidence type="ECO:0000256" key="4">
    <source>
        <dbReference type="ARBA" id="ARBA00022968"/>
    </source>
</evidence>
<dbReference type="Gene3D" id="3.20.20.80">
    <property type="entry name" value="Glycosidases"/>
    <property type="match status" value="1"/>
</dbReference>
<dbReference type="PANTHER" id="PTHR13572">
    <property type="entry name" value="ENDO-ALPHA-1,2-MANNOSIDASE"/>
    <property type="match status" value="1"/>
</dbReference>
<keyword evidence="7" id="KW-0472">Membrane</keyword>
<evidence type="ECO:0000313" key="9">
    <source>
        <dbReference type="Proteomes" id="UP000321306"/>
    </source>
</evidence>
<dbReference type="InterPro" id="IPR026071">
    <property type="entry name" value="Glyco_Hydrolase_99"/>
</dbReference>
<accession>A0A511MV07</accession>
<gene>
    <name evidence="8" type="ORF">DC3_00570</name>
</gene>
<dbReference type="PANTHER" id="PTHR13572:SF4">
    <property type="entry name" value="RE57134P"/>
    <property type="match status" value="1"/>
</dbReference>
<dbReference type="GO" id="GO:0004559">
    <property type="term" value="F:alpha-mannosidase activity"/>
    <property type="evidence" value="ECO:0007669"/>
    <property type="project" value="TreeGrafter"/>
</dbReference>
<keyword evidence="9" id="KW-1185">Reference proteome</keyword>
<dbReference type="AlphaFoldDB" id="A0A511MV07"/>